<proteinExistence type="inferred from homology"/>
<dbReference type="EC" id="2.6.1.11" evidence="8"/>
<comment type="pathway">
    <text evidence="7">Amino-acid biosynthesis.</text>
</comment>
<dbReference type="GO" id="GO:0005739">
    <property type="term" value="C:mitochondrion"/>
    <property type="evidence" value="ECO:0007669"/>
    <property type="project" value="UniProtKB-SubCell"/>
</dbReference>
<organism evidence="8">
    <name type="scientific">mine drainage metagenome</name>
    <dbReference type="NCBI Taxonomy" id="410659"/>
    <lineage>
        <taxon>unclassified sequences</taxon>
        <taxon>metagenomes</taxon>
        <taxon>ecological metagenomes</taxon>
    </lineage>
</organism>
<name>E6PZX6_9ZZZZ</name>
<accession>E6PZX6</accession>
<dbReference type="InterPro" id="IPR049704">
    <property type="entry name" value="Aminotrans_3_PPA_site"/>
</dbReference>
<dbReference type="InterPro" id="IPR015424">
    <property type="entry name" value="PyrdxlP-dep_Trfase"/>
</dbReference>
<dbReference type="EMBL" id="CABN01000143">
    <property type="protein sequence ID" value="CBI00485.1"/>
    <property type="molecule type" value="Genomic_DNA"/>
</dbReference>
<reference evidence="8" key="1">
    <citation type="submission" date="2009-10" db="EMBL/GenBank/DDBJ databases">
        <title>Diversity of trophic interactions inside an arsenic-rich microbial ecosystem.</title>
        <authorList>
            <person name="Bertin P.N."/>
            <person name="Heinrich-Salmeron A."/>
            <person name="Pelletier E."/>
            <person name="Goulhen-Chollet F."/>
            <person name="Arsene-Ploetze F."/>
            <person name="Gallien S."/>
            <person name="Calteau A."/>
            <person name="Vallenet D."/>
            <person name="Casiot C."/>
            <person name="Chane-Woon-Ming B."/>
            <person name="Giloteaux L."/>
            <person name="Barakat M."/>
            <person name="Bonnefoy V."/>
            <person name="Bruneel O."/>
            <person name="Chandler M."/>
            <person name="Cleiss J."/>
            <person name="Duran R."/>
            <person name="Elbaz-Poulichet F."/>
            <person name="Fonknechten N."/>
            <person name="Lauga B."/>
            <person name="Mornico D."/>
            <person name="Ortet P."/>
            <person name="Schaeffer C."/>
            <person name="Siguier P."/>
            <person name="Alexander Thil Smith A."/>
            <person name="Van Dorsselaer A."/>
            <person name="Weissenbach J."/>
            <person name="Medigue C."/>
            <person name="Le Paslier D."/>
        </authorList>
    </citation>
    <scope>NUCLEOTIDE SEQUENCE</scope>
</reference>
<dbReference type="GO" id="GO:0003992">
    <property type="term" value="F:N2-acetyl-L-ornithine:2-oxoglutarate 5-aminotransferase activity"/>
    <property type="evidence" value="ECO:0007669"/>
    <property type="project" value="UniProtKB-EC"/>
</dbReference>
<keyword evidence="5 8" id="KW-0808">Transferase</keyword>
<dbReference type="InterPro" id="IPR005814">
    <property type="entry name" value="Aminotrans_3"/>
</dbReference>
<dbReference type="PANTHER" id="PTHR11986:SF79">
    <property type="entry name" value="ACETYLORNITHINE AMINOTRANSFERASE, MITOCHONDRIAL"/>
    <property type="match status" value="1"/>
</dbReference>
<dbReference type="InterPro" id="IPR015422">
    <property type="entry name" value="PyrdxlP-dep_Trfase_small"/>
</dbReference>
<evidence type="ECO:0000313" key="8">
    <source>
        <dbReference type="EMBL" id="CBI00485.1"/>
    </source>
</evidence>
<evidence type="ECO:0000256" key="2">
    <source>
        <dbReference type="ARBA" id="ARBA00004173"/>
    </source>
</evidence>
<evidence type="ECO:0000256" key="5">
    <source>
        <dbReference type="ARBA" id="ARBA00022679"/>
    </source>
</evidence>
<dbReference type="InterPro" id="IPR050103">
    <property type="entry name" value="Class-III_PLP-dep_AT"/>
</dbReference>
<evidence type="ECO:0000256" key="7">
    <source>
        <dbReference type="ARBA" id="ARBA00029440"/>
    </source>
</evidence>
<dbReference type="NCBIfam" id="NF002325">
    <property type="entry name" value="PRK01278.1"/>
    <property type="match status" value="1"/>
</dbReference>
<dbReference type="Pfam" id="PF00202">
    <property type="entry name" value="Aminotran_3"/>
    <property type="match status" value="1"/>
</dbReference>
<dbReference type="PROSITE" id="PS00600">
    <property type="entry name" value="AA_TRANSFER_CLASS_3"/>
    <property type="match status" value="1"/>
</dbReference>
<evidence type="ECO:0000256" key="1">
    <source>
        <dbReference type="ARBA" id="ARBA00001933"/>
    </source>
</evidence>
<dbReference type="AlphaFoldDB" id="E6PZX6"/>
<dbReference type="PANTHER" id="PTHR11986">
    <property type="entry name" value="AMINOTRANSFERASE CLASS III"/>
    <property type="match status" value="1"/>
</dbReference>
<evidence type="ECO:0000256" key="6">
    <source>
        <dbReference type="ARBA" id="ARBA00022898"/>
    </source>
</evidence>
<comment type="cofactor">
    <cofactor evidence="1">
        <name>pyridoxal 5'-phosphate</name>
        <dbReference type="ChEBI" id="CHEBI:597326"/>
    </cofactor>
</comment>
<dbReference type="GO" id="GO:0006526">
    <property type="term" value="P:L-arginine biosynthetic process"/>
    <property type="evidence" value="ECO:0007669"/>
    <property type="project" value="UniProtKB-ARBA"/>
</dbReference>
<dbReference type="InterPro" id="IPR004636">
    <property type="entry name" value="AcOrn/SuccOrn_fam"/>
</dbReference>
<protein>
    <submittedName>
        <fullName evidence="8">Acetylornithine aminotransferase</fullName>
        <ecNumber evidence="8">2.6.1.11</ecNumber>
    </submittedName>
</protein>
<keyword evidence="3 8" id="KW-0032">Aminotransferase</keyword>
<gene>
    <name evidence="8" type="primary">argD</name>
    <name evidence="8" type="ORF">CARN3_1494</name>
</gene>
<keyword evidence="6" id="KW-0663">Pyridoxal phosphate</keyword>
<dbReference type="InterPro" id="IPR015421">
    <property type="entry name" value="PyrdxlP-dep_Trfase_major"/>
</dbReference>
<comment type="subcellular location">
    <subcellularLocation>
        <location evidence="2">Mitochondrion</location>
    </subcellularLocation>
</comment>
<evidence type="ECO:0000256" key="4">
    <source>
        <dbReference type="ARBA" id="ARBA00022605"/>
    </source>
</evidence>
<dbReference type="Gene3D" id="3.90.1150.10">
    <property type="entry name" value="Aspartate Aminotransferase, domain 1"/>
    <property type="match status" value="1"/>
</dbReference>
<dbReference type="GO" id="GO:0030170">
    <property type="term" value="F:pyridoxal phosphate binding"/>
    <property type="evidence" value="ECO:0007669"/>
    <property type="project" value="InterPro"/>
</dbReference>
<keyword evidence="4" id="KW-0028">Amino-acid biosynthesis</keyword>
<sequence>MKPDRMKEESKINLNELRAAEAKLLVPTYDRNAVVFERGEGVYLFDNHGDRYLDLLSGIGVNALGYAHPAIEKAIHEQSRKLIHTSNLYFHAGQAELAMRLTARSGLDRVFFANTGTEAWEGAMKFARAHAGLLRSEGKEIGTKFLALEQSFHGRTYGSVSTTHKAKYREPFGPTLPGVEFVRFNDVADLRAKFSSDVCAILLESIQGEGGIRPLSKEFLTTARELTTSTGALLVIDEIQAGLGRTGKWFAYQHYDVLPDITTLAKPLAGGIPLGAILCTEEVARAIHPGMHGTTFGGGPLACAVAIAVIDAIENDGLLENATTVGGYFMDELRCLQKTHASILDVRGLGLMVAAELDSAELGKLVVKKMMERKILINCTSDTVLRFLPPYILTKAHVDHAILALDEILHEDLQNRHAFETSSDSVAHAGGQTRG</sequence>
<dbReference type="CDD" id="cd00610">
    <property type="entry name" value="OAT_like"/>
    <property type="match status" value="1"/>
</dbReference>
<dbReference type="GO" id="GO:0042802">
    <property type="term" value="F:identical protein binding"/>
    <property type="evidence" value="ECO:0007669"/>
    <property type="project" value="TreeGrafter"/>
</dbReference>
<dbReference type="FunFam" id="3.40.640.10:FF:000004">
    <property type="entry name" value="Acetylornithine aminotransferase"/>
    <property type="match status" value="1"/>
</dbReference>
<dbReference type="SUPFAM" id="SSF53383">
    <property type="entry name" value="PLP-dependent transferases"/>
    <property type="match status" value="1"/>
</dbReference>
<dbReference type="Gene3D" id="3.40.640.10">
    <property type="entry name" value="Type I PLP-dependent aspartate aminotransferase-like (Major domain)"/>
    <property type="match status" value="1"/>
</dbReference>
<comment type="caution">
    <text evidence="8">The sequence shown here is derived from an EMBL/GenBank/DDBJ whole genome shotgun (WGS) entry which is preliminary data.</text>
</comment>
<dbReference type="HAMAP" id="MF_01107">
    <property type="entry name" value="ArgD_aminotrans_3"/>
    <property type="match status" value="1"/>
</dbReference>
<evidence type="ECO:0000256" key="3">
    <source>
        <dbReference type="ARBA" id="ARBA00022576"/>
    </source>
</evidence>
<dbReference type="PIRSF" id="PIRSF000521">
    <property type="entry name" value="Transaminase_4ab_Lys_Orn"/>
    <property type="match status" value="1"/>
</dbReference>
<dbReference type="NCBIfam" id="TIGR00707">
    <property type="entry name" value="argD"/>
    <property type="match status" value="1"/>
</dbReference>